<dbReference type="PANTHER" id="PTHR43280:SF32">
    <property type="entry name" value="TRANSCRIPTIONAL REGULATORY PROTEIN"/>
    <property type="match status" value="1"/>
</dbReference>
<dbReference type="InterPro" id="IPR018062">
    <property type="entry name" value="HTH_AraC-typ_CS"/>
</dbReference>
<dbReference type="GO" id="GO:0043565">
    <property type="term" value="F:sequence-specific DNA binding"/>
    <property type="evidence" value="ECO:0007669"/>
    <property type="project" value="InterPro"/>
</dbReference>
<dbReference type="GO" id="GO:0003700">
    <property type="term" value="F:DNA-binding transcription factor activity"/>
    <property type="evidence" value="ECO:0007669"/>
    <property type="project" value="InterPro"/>
</dbReference>
<feature type="domain" description="HTH araC/xylS-type" evidence="4">
    <location>
        <begin position="194"/>
        <end position="292"/>
    </location>
</feature>
<accession>A0A419VXP8</accession>
<evidence type="ECO:0000313" key="6">
    <source>
        <dbReference type="Proteomes" id="UP000283387"/>
    </source>
</evidence>
<name>A0A419VXP8_9BACT</name>
<comment type="caution">
    <text evidence="5">The sequence shown here is derived from an EMBL/GenBank/DDBJ whole genome shotgun (WGS) entry which is preliminary data.</text>
</comment>
<dbReference type="PROSITE" id="PS01124">
    <property type="entry name" value="HTH_ARAC_FAMILY_2"/>
    <property type="match status" value="1"/>
</dbReference>
<dbReference type="InterPro" id="IPR018060">
    <property type="entry name" value="HTH_AraC"/>
</dbReference>
<proteinExistence type="predicted"/>
<dbReference type="PRINTS" id="PR00032">
    <property type="entry name" value="HTHARAC"/>
</dbReference>
<dbReference type="InterPro" id="IPR003313">
    <property type="entry name" value="AraC-bd"/>
</dbReference>
<sequence>MNSINEHLPVYSLDNFSSSERKSQQFQVEVFDAKRHFSVKYPHRHDFFEVLYLMRGSGFHVIDGNRYEINPPCVFFMSPGQAHKIEFSHDIEGYIFIFTADFYLVNRSNQNSLIEFPFFYNLKQDNPPLRLENQLDVQFLENLFKRSISELNSDDPGKLDLLRSILDLILMTCASRYRSSENMAGKGKGHILVKQFYHLVEENNHKNLSLKEYSEMLAVTPNHLTQTVKSLTGKTSSQIVKAKQILEIKRLLVHTNLSVAEIAHQLNFEDQSYFTKFFKRESGYSPLQYRSQAVSK</sequence>
<keyword evidence="3" id="KW-0804">Transcription</keyword>
<dbReference type="PROSITE" id="PS00041">
    <property type="entry name" value="HTH_ARAC_FAMILY_1"/>
    <property type="match status" value="1"/>
</dbReference>
<dbReference type="InterPro" id="IPR020449">
    <property type="entry name" value="Tscrpt_reg_AraC-type_HTH"/>
</dbReference>
<keyword evidence="1" id="KW-0805">Transcription regulation</keyword>
<evidence type="ECO:0000256" key="3">
    <source>
        <dbReference type="ARBA" id="ARBA00023163"/>
    </source>
</evidence>
<protein>
    <submittedName>
        <fullName evidence="5">AraC family transcriptional regulator</fullName>
    </submittedName>
</protein>
<dbReference type="SUPFAM" id="SSF51215">
    <property type="entry name" value="Regulatory protein AraC"/>
    <property type="match status" value="1"/>
</dbReference>
<dbReference type="Gene3D" id="2.60.120.10">
    <property type="entry name" value="Jelly Rolls"/>
    <property type="match status" value="1"/>
</dbReference>
<organism evidence="5 6">
    <name type="scientific">Mangrovibacterium diazotrophicum</name>
    <dbReference type="NCBI Taxonomy" id="1261403"/>
    <lineage>
        <taxon>Bacteria</taxon>
        <taxon>Pseudomonadati</taxon>
        <taxon>Bacteroidota</taxon>
        <taxon>Bacteroidia</taxon>
        <taxon>Marinilabiliales</taxon>
        <taxon>Prolixibacteraceae</taxon>
        <taxon>Mangrovibacterium</taxon>
    </lineage>
</organism>
<dbReference type="Pfam" id="PF12833">
    <property type="entry name" value="HTH_18"/>
    <property type="match status" value="1"/>
</dbReference>
<dbReference type="InterPro" id="IPR009057">
    <property type="entry name" value="Homeodomain-like_sf"/>
</dbReference>
<dbReference type="AlphaFoldDB" id="A0A419VXP8"/>
<dbReference type="Pfam" id="PF02311">
    <property type="entry name" value="AraC_binding"/>
    <property type="match status" value="1"/>
</dbReference>
<dbReference type="PANTHER" id="PTHR43280">
    <property type="entry name" value="ARAC-FAMILY TRANSCRIPTIONAL REGULATOR"/>
    <property type="match status" value="1"/>
</dbReference>
<dbReference type="Proteomes" id="UP000283387">
    <property type="component" value="Unassembled WGS sequence"/>
</dbReference>
<evidence type="ECO:0000259" key="4">
    <source>
        <dbReference type="PROSITE" id="PS01124"/>
    </source>
</evidence>
<evidence type="ECO:0000313" key="5">
    <source>
        <dbReference type="EMBL" id="RKD87860.1"/>
    </source>
</evidence>
<keyword evidence="6" id="KW-1185">Reference proteome</keyword>
<dbReference type="EMBL" id="RAPN01000003">
    <property type="protein sequence ID" value="RKD87860.1"/>
    <property type="molecule type" value="Genomic_DNA"/>
</dbReference>
<keyword evidence="2" id="KW-0238">DNA-binding</keyword>
<evidence type="ECO:0000256" key="1">
    <source>
        <dbReference type="ARBA" id="ARBA00023015"/>
    </source>
</evidence>
<dbReference type="InterPro" id="IPR014710">
    <property type="entry name" value="RmlC-like_jellyroll"/>
</dbReference>
<dbReference type="Gene3D" id="1.10.10.60">
    <property type="entry name" value="Homeodomain-like"/>
    <property type="match status" value="1"/>
</dbReference>
<dbReference type="SMART" id="SM00342">
    <property type="entry name" value="HTH_ARAC"/>
    <property type="match status" value="1"/>
</dbReference>
<reference evidence="5 6" key="1">
    <citation type="submission" date="2018-09" db="EMBL/GenBank/DDBJ databases">
        <title>Genomic Encyclopedia of Archaeal and Bacterial Type Strains, Phase II (KMG-II): from individual species to whole genera.</title>
        <authorList>
            <person name="Goeker M."/>
        </authorList>
    </citation>
    <scope>NUCLEOTIDE SEQUENCE [LARGE SCALE GENOMIC DNA]</scope>
    <source>
        <strain evidence="5 6">DSM 27148</strain>
    </source>
</reference>
<evidence type="ECO:0000256" key="2">
    <source>
        <dbReference type="ARBA" id="ARBA00023125"/>
    </source>
</evidence>
<dbReference type="SUPFAM" id="SSF46689">
    <property type="entry name" value="Homeodomain-like"/>
    <property type="match status" value="1"/>
</dbReference>
<dbReference type="InterPro" id="IPR037923">
    <property type="entry name" value="HTH-like"/>
</dbReference>
<gene>
    <name evidence="5" type="ORF">BC643_3867</name>
</gene>